<sequence>MEERKDEVCDGFEVHEDLLKIVNETLPEETELYDLAELFKVFGDSTRIRILFVLFEAEVCVCDLAKVLNMTQSAISHQLRILKQNKLVKSRREGKSIFYSLADDHVRTIINQGRDHIEED</sequence>
<evidence type="ECO:0000256" key="3">
    <source>
        <dbReference type="ARBA" id="ARBA00023163"/>
    </source>
</evidence>
<name>A0ABX2GM95_9FIRM</name>
<dbReference type="NCBIfam" id="NF033788">
    <property type="entry name" value="HTH_metalloreg"/>
    <property type="match status" value="1"/>
</dbReference>
<dbReference type="Pfam" id="PF01022">
    <property type="entry name" value="HTH_5"/>
    <property type="match status" value="1"/>
</dbReference>
<proteinExistence type="predicted"/>
<accession>A0ABX2GM95</accession>
<evidence type="ECO:0000313" key="7">
    <source>
        <dbReference type="Proteomes" id="UP000822152"/>
    </source>
</evidence>
<organism evidence="6 7">
    <name type="scientific">Blautia wexlerae</name>
    <dbReference type="NCBI Taxonomy" id="418240"/>
    <lineage>
        <taxon>Bacteria</taxon>
        <taxon>Bacillati</taxon>
        <taxon>Bacillota</taxon>
        <taxon>Clostridia</taxon>
        <taxon>Lachnospirales</taxon>
        <taxon>Lachnospiraceae</taxon>
        <taxon>Blautia</taxon>
    </lineage>
</organism>
<dbReference type="InterPro" id="IPR011991">
    <property type="entry name" value="ArsR-like_HTH"/>
</dbReference>
<dbReference type="PROSITE" id="PS00846">
    <property type="entry name" value="HTH_ARSR_1"/>
    <property type="match status" value="1"/>
</dbReference>
<dbReference type="InterPro" id="IPR018334">
    <property type="entry name" value="ArsR_HTH"/>
</dbReference>
<evidence type="ECO:0000256" key="1">
    <source>
        <dbReference type="ARBA" id="ARBA00023015"/>
    </source>
</evidence>
<keyword evidence="2" id="KW-0238">DNA-binding</keyword>
<dbReference type="Gene3D" id="1.10.10.10">
    <property type="entry name" value="Winged helix-like DNA-binding domain superfamily/Winged helix DNA-binding domain"/>
    <property type="match status" value="1"/>
</dbReference>
<dbReference type="InterPro" id="IPR051011">
    <property type="entry name" value="Metal_resp_trans_reg"/>
</dbReference>
<keyword evidence="7" id="KW-1185">Reference proteome</keyword>
<keyword evidence="4" id="KW-0105">Cadmium resistance</keyword>
<dbReference type="SUPFAM" id="SSF46785">
    <property type="entry name" value="Winged helix' DNA-binding domain"/>
    <property type="match status" value="1"/>
</dbReference>
<dbReference type="PRINTS" id="PR00778">
    <property type="entry name" value="HTHARSR"/>
</dbReference>
<dbReference type="EMBL" id="JAAIPF010000004">
    <property type="protein sequence ID" value="NSF72735.1"/>
    <property type="molecule type" value="Genomic_DNA"/>
</dbReference>
<dbReference type="SMART" id="SM00418">
    <property type="entry name" value="HTH_ARSR"/>
    <property type="match status" value="1"/>
</dbReference>
<dbReference type="Proteomes" id="UP000822152">
    <property type="component" value="Unassembled WGS sequence"/>
</dbReference>
<evidence type="ECO:0000313" key="6">
    <source>
        <dbReference type="EMBL" id="NSF72735.1"/>
    </source>
</evidence>
<reference evidence="6 7" key="1">
    <citation type="journal article" date="2020" name="Cell Host Microbe">
        <title>Functional and Genomic Variation between Human-Derived Isolates of Lachnospiraceae Reveals Inter- and Intra-Species Diversity.</title>
        <authorList>
            <person name="Sorbara M.T."/>
            <person name="Littmann E.R."/>
            <person name="Fontana E."/>
            <person name="Moody T.U."/>
            <person name="Kohout C.E."/>
            <person name="Gjonbalaj M."/>
            <person name="Eaton V."/>
            <person name="Seok R."/>
            <person name="Leiner I.M."/>
            <person name="Pamer E.G."/>
        </authorList>
    </citation>
    <scope>NUCLEOTIDE SEQUENCE [LARGE SCALE GENOMIC DNA]</scope>
    <source>
        <strain evidence="6 7">MSK.20.11</strain>
    </source>
</reference>
<evidence type="ECO:0000256" key="4">
    <source>
        <dbReference type="ARBA" id="ARBA00043263"/>
    </source>
</evidence>
<comment type="caution">
    <text evidence="6">The sequence shown here is derived from an EMBL/GenBank/DDBJ whole genome shotgun (WGS) entry which is preliminary data.</text>
</comment>
<dbReference type="InterPro" id="IPR036388">
    <property type="entry name" value="WH-like_DNA-bd_sf"/>
</dbReference>
<dbReference type="PROSITE" id="PS50987">
    <property type="entry name" value="HTH_ARSR_2"/>
    <property type="match status" value="1"/>
</dbReference>
<dbReference type="InterPro" id="IPR036390">
    <property type="entry name" value="WH_DNA-bd_sf"/>
</dbReference>
<protein>
    <submittedName>
        <fullName evidence="6">Helix-turn-helix transcriptional regulator</fullName>
    </submittedName>
</protein>
<keyword evidence="1" id="KW-0805">Transcription regulation</keyword>
<evidence type="ECO:0000259" key="5">
    <source>
        <dbReference type="PROSITE" id="PS50987"/>
    </source>
</evidence>
<dbReference type="PANTHER" id="PTHR43132:SF6">
    <property type="entry name" value="HTH-TYPE TRANSCRIPTIONAL REPRESSOR CZRA"/>
    <property type="match status" value="1"/>
</dbReference>
<dbReference type="CDD" id="cd00090">
    <property type="entry name" value="HTH_ARSR"/>
    <property type="match status" value="1"/>
</dbReference>
<dbReference type="InterPro" id="IPR001845">
    <property type="entry name" value="HTH_ArsR_DNA-bd_dom"/>
</dbReference>
<evidence type="ECO:0000256" key="2">
    <source>
        <dbReference type="ARBA" id="ARBA00023125"/>
    </source>
</evidence>
<dbReference type="PANTHER" id="PTHR43132">
    <property type="entry name" value="ARSENICAL RESISTANCE OPERON REPRESSOR ARSR-RELATED"/>
    <property type="match status" value="1"/>
</dbReference>
<feature type="domain" description="HTH arsR-type" evidence="5">
    <location>
        <begin position="27"/>
        <end position="120"/>
    </location>
</feature>
<dbReference type="RefSeq" id="WP_019161538.1">
    <property type="nucleotide sequence ID" value="NZ_JAAIPF010000004.1"/>
</dbReference>
<gene>
    <name evidence="6" type="ORF">G4952_02650</name>
</gene>
<keyword evidence="3" id="KW-0804">Transcription</keyword>